<comment type="caution">
    <text evidence="4">The sequence shown here is derived from an EMBL/GenBank/DDBJ whole genome shotgun (WGS) entry which is preliminary data.</text>
</comment>
<dbReference type="PANTHER" id="PTHR21712:SF29">
    <property type="entry name" value="PRE-RRNA-PROCESSING PROTEIN FHL1"/>
    <property type="match status" value="1"/>
</dbReference>
<feature type="compositionally biased region" description="Basic residues" evidence="2">
    <location>
        <begin position="293"/>
        <end position="304"/>
    </location>
</feature>
<accession>A0ABR2WT22</accession>
<sequence length="463" mass="51601">MKISDLLLDTNSEVSREAFVDYFNNKDTTKVSLNETTPSEITVKTESSEEFTNVLLSKNTHLEKISYDNTTPNAEKAGETPTKDSIEVIVGSYTSVITMGRGRSATINLGGSNKKVSRKHAVIYWEETTGTFTLNVTGANGLHIDGTLYKENRSKKLSSGNIIDVAGMKYRFQVPHLEYLPSPPFGSPAPGTEAEQSTKGSCVDKNLFKVTTQTNTENLLNVDKRTEKSQSKSVSEPDNQRSKAFRNISPASSICNSSFKSSDSLIDGSSDSELSFDSSDMESSEDSEPSRVSNKHTAPKCRKRGREEIYLQPEIDPNQNELINNIVAAIVFTGKHMLSASEIYSAILTDHSTFLEKYQFQELDVVRCLHQYPFFGHVVRKGKDAGGKPLADLWHYTVNNDPDPERRDTYQPLVKGTRSCTLKDKQYYFKPPPKVPSIKYSTQLPPSGKKRSKRSKKTGNRSK</sequence>
<organism evidence="4 5">
    <name type="scientific">Basidiobolus ranarum</name>
    <dbReference type="NCBI Taxonomy" id="34480"/>
    <lineage>
        <taxon>Eukaryota</taxon>
        <taxon>Fungi</taxon>
        <taxon>Fungi incertae sedis</taxon>
        <taxon>Zoopagomycota</taxon>
        <taxon>Entomophthoromycotina</taxon>
        <taxon>Basidiobolomycetes</taxon>
        <taxon>Basidiobolales</taxon>
        <taxon>Basidiobolaceae</taxon>
        <taxon>Basidiobolus</taxon>
    </lineage>
</organism>
<dbReference type="Pfam" id="PF00498">
    <property type="entry name" value="FHA"/>
    <property type="match status" value="1"/>
</dbReference>
<name>A0ABR2WT22_9FUNG</name>
<keyword evidence="5" id="KW-1185">Reference proteome</keyword>
<dbReference type="Gene3D" id="2.60.200.20">
    <property type="match status" value="1"/>
</dbReference>
<keyword evidence="1" id="KW-0539">Nucleus</keyword>
<dbReference type="SMART" id="SM00240">
    <property type="entry name" value="FHA"/>
    <property type="match status" value="1"/>
</dbReference>
<dbReference type="PROSITE" id="PS50006">
    <property type="entry name" value="FHA_DOMAIN"/>
    <property type="match status" value="1"/>
</dbReference>
<dbReference type="PANTHER" id="PTHR21712">
    <property type="entry name" value="PRE-RRNA-PROCESSING PROTEIN FHL1"/>
    <property type="match status" value="1"/>
</dbReference>
<evidence type="ECO:0000256" key="1">
    <source>
        <dbReference type="ARBA" id="ARBA00023242"/>
    </source>
</evidence>
<evidence type="ECO:0000256" key="2">
    <source>
        <dbReference type="SAM" id="MobiDB-lite"/>
    </source>
</evidence>
<evidence type="ECO:0000259" key="3">
    <source>
        <dbReference type="PROSITE" id="PS50006"/>
    </source>
</evidence>
<feature type="compositionally biased region" description="Low complexity" evidence="2">
    <location>
        <begin position="259"/>
        <end position="278"/>
    </location>
</feature>
<proteinExistence type="predicted"/>
<evidence type="ECO:0000313" key="4">
    <source>
        <dbReference type="EMBL" id="KAK9764689.1"/>
    </source>
</evidence>
<feature type="region of interest" description="Disordered" evidence="2">
    <location>
        <begin position="426"/>
        <end position="463"/>
    </location>
</feature>
<dbReference type="Proteomes" id="UP001479436">
    <property type="component" value="Unassembled WGS sequence"/>
</dbReference>
<feature type="domain" description="FHA" evidence="3">
    <location>
        <begin position="97"/>
        <end position="149"/>
    </location>
</feature>
<reference evidence="4 5" key="1">
    <citation type="submission" date="2023-04" db="EMBL/GenBank/DDBJ databases">
        <title>Genome of Basidiobolus ranarum AG-B5.</title>
        <authorList>
            <person name="Stajich J.E."/>
            <person name="Carter-House D."/>
            <person name="Gryganskyi A."/>
        </authorList>
    </citation>
    <scope>NUCLEOTIDE SEQUENCE [LARGE SCALE GENOMIC DNA]</scope>
    <source>
        <strain evidence="4 5">AG-B5</strain>
    </source>
</reference>
<gene>
    <name evidence="4" type="ORF">K7432_007620</name>
</gene>
<feature type="region of interest" description="Disordered" evidence="2">
    <location>
        <begin position="259"/>
        <end position="305"/>
    </location>
</feature>
<dbReference type="SUPFAM" id="SSF49879">
    <property type="entry name" value="SMAD/FHA domain"/>
    <property type="match status" value="1"/>
</dbReference>
<evidence type="ECO:0000313" key="5">
    <source>
        <dbReference type="Proteomes" id="UP001479436"/>
    </source>
</evidence>
<dbReference type="InterPro" id="IPR008984">
    <property type="entry name" value="SMAD_FHA_dom_sf"/>
</dbReference>
<protein>
    <recommendedName>
        <fullName evidence="3">FHA domain-containing protein</fullName>
    </recommendedName>
</protein>
<feature type="compositionally biased region" description="Basic residues" evidence="2">
    <location>
        <begin position="448"/>
        <end position="463"/>
    </location>
</feature>
<feature type="region of interest" description="Disordered" evidence="2">
    <location>
        <begin position="218"/>
        <end position="247"/>
    </location>
</feature>
<dbReference type="InterPro" id="IPR000253">
    <property type="entry name" value="FHA_dom"/>
</dbReference>
<dbReference type="InterPro" id="IPR045178">
    <property type="entry name" value="Fhl1/FHA1"/>
</dbReference>
<dbReference type="EMBL" id="JASJQH010000384">
    <property type="protein sequence ID" value="KAK9764689.1"/>
    <property type="molecule type" value="Genomic_DNA"/>
</dbReference>